<protein>
    <submittedName>
        <fullName evidence="1">Uncharacterized protein</fullName>
    </submittedName>
</protein>
<evidence type="ECO:0000313" key="2">
    <source>
        <dbReference type="Proteomes" id="UP000189670"/>
    </source>
</evidence>
<proteinExistence type="predicted"/>
<name>A0A1V1NXA2_9BACT</name>
<dbReference type="EMBL" id="ATBP01001486">
    <property type="protein sequence ID" value="ETR67242.1"/>
    <property type="molecule type" value="Genomic_DNA"/>
</dbReference>
<dbReference type="AlphaFoldDB" id="A0A1V1NXA2"/>
<sequence length="116" mass="13669">MEKDQLKTMDENTSLDIMNEKLGKVRQKSENSEDDDLYMASSLVNPKQQELTDGLDKVRQDKTENNLPKRIDGWGVQLRGNYYRLFKKIKGKVKWIHVGREWNIEIVRSKIKIFKG</sequence>
<accession>A0A1V1NXA2</accession>
<dbReference type="Proteomes" id="UP000189670">
    <property type="component" value="Unassembled WGS sequence"/>
</dbReference>
<gene>
    <name evidence="1" type="ORF">OMM_11812</name>
</gene>
<reference evidence="2" key="1">
    <citation type="submission" date="2012-11" db="EMBL/GenBank/DDBJ databases">
        <authorList>
            <person name="Lucero-Rivera Y.E."/>
            <person name="Tovar-Ramirez D."/>
        </authorList>
    </citation>
    <scope>NUCLEOTIDE SEQUENCE [LARGE SCALE GENOMIC DNA]</scope>
    <source>
        <strain evidence="2">Araruama</strain>
    </source>
</reference>
<comment type="caution">
    <text evidence="1">The sequence shown here is derived from an EMBL/GenBank/DDBJ whole genome shotgun (WGS) entry which is preliminary data.</text>
</comment>
<evidence type="ECO:0000313" key="1">
    <source>
        <dbReference type="EMBL" id="ETR67242.1"/>
    </source>
</evidence>
<organism evidence="1 2">
    <name type="scientific">Candidatus Magnetoglobus multicellularis str. Araruama</name>
    <dbReference type="NCBI Taxonomy" id="890399"/>
    <lineage>
        <taxon>Bacteria</taxon>
        <taxon>Pseudomonadati</taxon>
        <taxon>Thermodesulfobacteriota</taxon>
        <taxon>Desulfobacteria</taxon>
        <taxon>Desulfobacterales</taxon>
        <taxon>Desulfobacteraceae</taxon>
        <taxon>Candidatus Magnetoglobus</taxon>
    </lineage>
</organism>